<dbReference type="Gene3D" id="3.40.50.150">
    <property type="entry name" value="Vaccinia Virus protein VP39"/>
    <property type="match status" value="1"/>
</dbReference>
<dbReference type="OrthoDB" id="9778766at2"/>
<dbReference type="PANTHER" id="PTHR43591:SF24">
    <property type="entry name" value="2-METHOXY-6-POLYPRENYL-1,4-BENZOQUINOL METHYLASE, MITOCHONDRIAL"/>
    <property type="match status" value="1"/>
</dbReference>
<feature type="domain" description="Methyltransferase type 11" evidence="1">
    <location>
        <begin position="46"/>
        <end position="144"/>
    </location>
</feature>
<dbReference type="GO" id="GO:0032259">
    <property type="term" value="P:methylation"/>
    <property type="evidence" value="ECO:0007669"/>
    <property type="project" value="UniProtKB-KW"/>
</dbReference>
<reference evidence="3" key="1">
    <citation type="journal article" date="2011" name="MBio">
        <title>Novel metabolic attributes of the genus Cyanothece, comprising a group of unicellular nitrogen-fixing Cyanobacteria.</title>
        <authorList>
            <person name="Bandyopadhyay A."/>
            <person name="Elvitigala T."/>
            <person name="Welsh E."/>
            <person name="Stockel J."/>
            <person name="Liberton M."/>
            <person name="Min H."/>
            <person name="Sherman L.A."/>
            <person name="Pakrasi H.B."/>
        </authorList>
    </citation>
    <scope>NUCLEOTIDE SEQUENCE [LARGE SCALE GENOMIC DNA]</scope>
    <source>
        <strain evidence="3">PCC 7822</strain>
    </source>
</reference>
<dbReference type="AlphaFoldDB" id="E0UJY9"/>
<dbReference type="HOGENOM" id="CLU_108522_0_0_3"/>
<sequence length="223" mass="25240">MQRILEPEVMDTQEEALEYDAMDFTEVNNAFAQRAMELAPNIAKVLDAGTGTARIPILICQQRPGWQVVAIDLAQSMLDIGRKNIEQANLTERIQLELVDSKQMPYPDHYFDVVLSNSLIHHLADPLPFLLSVKRVLKPGGAILLRDLLRPPTQTMINQMVEAIGPEYSQHQKQLFHDSLQAAFTLEEIQQLIARSGLEGLSLYQSSERHWTAERHSKVNSLC</sequence>
<dbReference type="eggNOG" id="COG2226">
    <property type="taxonomic scope" value="Bacteria"/>
</dbReference>
<dbReference type="Proteomes" id="UP000008206">
    <property type="component" value="Chromosome"/>
</dbReference>
<dbReference type="CDD" id="cd02440">
    <property type="entry name" value="AdoMet_MTases"/>
    <property type="match status" value="1"/>
</dbReference>
<keyword evidence="3" id="KW-1185">Reference proteome</keyword>
<dbReference type="PANTHER" id="PTHR43591">
    <property type="entry name" value="METHYLTRANSFERASE"/>
    <property type="match status" value="1"/>
</dbReference>
<proteinExistence type="predicted"/>
<dbReference type="Pfam" id="PF08241">
    <property type="entry name" value="Methyltransf_11"/>
    <property type="match status" value="1"/>
</dbReference>
<name>E0UJY9_GLOV7</name>
<dbReference type="GO" id="GO:0008757">
    <property type="term" value="F:S-adenosylmethionine-dependent methyltransferase activity"/>
    <property type="evidence" value="ECO:0007669"/>
    <property type="project" value="InterPro"/>
</dbReference>
<dbReference type="KEGG" id="cyj:Cyan7822_2657"/>
<dbReference type="InterPro" id="IPR013216">
    <property type="entry name" value="Methyltransf_11"/>
</dbReference>
<protein>
    <submittedName>
        <fullName evidence="2">Methyltransferase type 11</fullName>
    </submittedName>
</protein>
<accession>E0UJY9</accession>
<organism evidence="2 3">
    <name type="scientific">Gloeothece verrucosa (strain PCC 7822)</name>
    <name type="common">Cyanothece sp. (strain PCC 7822)</name>
    <dbReference type="NCBI Taxonomy" id="497965"/>
    <lineage>
        <taxon>Bacteria</taxon>
        <taxon>Bacillati</taxon>
        <taxon>Cyanobacteriota</taxon>
        <taxon>Cyanophyceae</taxon>
        <taxon>Oscillatoriophycideae</taxon>
        <taxon>Chroococcales</taxon>
        <taxon>Aphanothecaceae</taxon>
        <taxon>Gloeothece</taxon>
        <taxon>Gloeothece verrucosa</taxon>
    </lineage>
</organism>
<keyword evidence="2" id="KW-0808">Transferase</keyword>
<dbReference type="InterPro" id="IPR029063">
    <property type="entry name" value="SAM-dependent_MTases_sf"/>
</dbReference>
<evidence type="ECO:0000259" key="1">
    <source>
        <dbReference type="Pfam" id="PF08241"/>
    </source>
</evidence>
<dbReference type="SUPFAM" id="SSF53335">
    <property type="entry name" value="S-adenosyl-L-methionine-dependent methyltransferases"/>
    <property type="match status" value="1"/>
</dbReference>
<evidence type="ECO:0000313" key="2">
    <source>
        <dbReference type="EMBL" id="ADN14625.1"/>
    </source>
</evidence>
<dbReference type="STRING" id="497965.Cyan7822_2657"/>
<dbReference type="RefSeq" id="WP_013322730.1">
    <property type="nucleotide sequence ID" value="NC_014501.1"/>
</dbReference>
<dbReference type="EMBL" id="CP002198">
    <property type="protein sequence ID" value="ADN14625.1"/>
    <property type="molecule type" value="Genomic_DNA"/>
</dbReference>
<keyword evidence="2" id="KW-0489">Methyltransferase</keyword>
<gene>
    <name evidence="2" type="ordered locus">Cyan7822_2657</name>
</gene>
<evidence type="ECO:0000313" key="3">
    <source>
        <dbReference type="Proteomes" id="UP000008206"/>
    </source>
</evidence>